<evidence type="ECO:0000313" key="3">
    <source>
        <dbReference type="Proteomes" id="UP000294684"/>
    </source>
</evidence>
<sequence length="189" mass="20691">MITIKSLKLRITSLAGTIVFGISCQTRTFDYENIAIAITSEAKTNLVQKLTTAIAEGGTKQAIPFCKLNAVGFTNQLGKKHGVELRRITDKPRNFSNSLSAEEKGIFLEIEKLKTSEGVFPKKTVTSDVSVTVYIPIPVGGLCLQCHGEPNQEIQKDTLAVLEKEYPGDLAKGYRVGDLRGLFSVKFPK</sequence>
<evidence type="ECO:0000313" key="2">
    <source>
        <dbReference type="EMBL" id="TDY71765.1"/>
    </source>
</evidence>
<dbReference type="Pfam" id="PF11845">
    <property type="entry name" value="Tll0287-like"/>
    <property type="match status" value="1"/>
</dbReference>
<dbReference type="Proteomes" id="UP000294684">
    <property type="component" value="Unassembled WGS sequence"/>
</dbReference>
<comment type="caution">
    <text evidence="2">The sequence shown here is derived from an EMBL/GenBank/DDBJ whole genome shotgun (WGS) entry which is preliminary data.</text>
</comment>
<dbReference type="OrthoDB" id="9797588at2"/>
<feature type="domain" description="Tll0287-like" evidence="1">
    <location>
        <begin position="54"/>
        <end position="188"/>
    </location>
</feature>
<dbReference type="GeneID" id="79826084"/>
<organism evidence="2 3">
    <name type="scientific">Leptospira meyeri</name>
    <dbReference type="NCBI Taxonomy" id="29508"/>
    <lineage>
        <taxon>Bacteria</taxon>
        <taxon>Pseudomonadati</taxon>
        <taxon>Spirochaetota</taxon>
        <taxon>Spirochaetia</taxon>
        <taxon>Leptospirales</taxon>
        <taxon>Leptospiraceae</taxon>
        <taxon>Leptospira</taxon>
    </lineage>
</organism>
<dbReference type="AlphaFoldDB" id="A0A4R8MXJ0"/>
<dbReference type="InterPro" id="IPR021796">
    <property type="entry name" value="Tll0287-like_dom"/>
</dbReference>
<dbReference type="RefSeq" id="WP_004788662.1">
    <property type="nucleotide sequence ID" value="NZ_SORO01000001.1"/>
</dbReference>
<dbReference type="EMBL" id="SORO01000001">
    <property type="protein sequence ID" value="TDY71765.1"/>
    <property type="molecule type" value="Genomic_DNA"/>
</dbReference>
<evidence type="ECO:0000259" key="1">
    <source>
        <dbReference type="Pfam" id="PF11845"/>
    </source>
</evidence>
<keyword evidence="3" id="KW-1185">Reference proteome</keyword>
<protein>
    <submittedName>
        <fullName evidence="2">Uncharacterized protein DUF3365</fullName>
    </submittedName>
</protein>
<name>A0A4R8MXJ0_LEPME</name>
<dbReference type="STRING" id="1193051.LEP1GSC017_3227"/>
<accession>A0A4R8MXJ0</accession>
<dbReference type="PROSITE" id="PS51257">
    <property type="entry name" value="PROKAR_LIPOPROTEIN"/>
    <property type="match status" value="1"/>
</dbReference>
<proteinExistence type="predicted"/>
<gene>
    <name evidence="2" type="ORF">CLV96_0737</name>
</gene>
<reference evidence="2 3" key="1">
    <citation type="submission" date="2019-03" db="EMBL/GenBank/DDBJ databases">
        <title>Genomic Encyclopedia of Archaeal and Bacterial Type Strains, Phase II (KMG-II): from individual species to whole genera.</title>
        <authorList>
            <person name="Goeker M."/>
        </authorList>
    </citation>
    <scope>NUCLEOTIDE SEQUENCE [LARGE SCALE GENOMIC DNA]</scope>
    <source>
        <strain evidence="2 3">DSM 21537</strain>
    </source>
</reference>